<dbReference type="Gene3D" id="2.60.120.10">
    <property type="entry name" value="Jelly Rolls"/>
    <property type="match status" value="1"/>
</dbReference>
<dbReference type="RefSeq" id="WP_282300330.1">
    <property type="nucleotide sequence ID" value="NZ_CP124616.1"/>
</dbReference>
<keyword evidence="2" id="KW-1185">Reference proteome</keyword>
<name>A0ABY8QGP3_9RHOB</name>
<evidence type="ECO:0000313" key="1">
    <source>
        <dbReference type="EMBL" id="WGW03700.1"/>
    </source>
</evidence>
<proteinExistence type="predicted"/>
<protein>
    <submittedName>
        <fullName evidence="1">Cupin domain-containing protein</fullName>
    </submittedName>
</protein>
<reference evidence="1 2" key="1">
    <citation type="submission" date="2023-05" db="EMBL/GenBank/DDBJ databases">
        <title>YMD87, complete Genome.</title>
        <authorList>
            <person name="Zhang J."/>
            <person name="Xu X."/>
        </authorList>
    </citation>
    <scope>NUCLEOTIDE SEQUENCE [LARGE SCALE GENOMIC DNA]</scope>
    <source>
        <strain evidence="1 2">YMD87</strain>
    </source>
</reference>
<accession>A0ABY8QGP3</accession>
<dbReference type="InterPro" id="IPR014710">
    <property type="entry name" value="RmlC-like_jellyroll"/>
</dbReference>
<sequence>MAFNPNQSTLAGCMQELRDIQKEFGLDTGRILTSRDPVIRKLAYDQLNVSNVPDGFTKTRLPVFFSDPTTLYISAGAPGVKVPRHSHDEGDGIRFMISGSIHYKDMELTQGDWMFVPAKADYEFEVGPMGAVMCYCYSCCCA</sequence>
<gene>
    <name evidence="1" type="ORF">QF118_17550</name>
</gene>
<dbReference type="Proteomes" id="UP001241605">
    <property type="component" value="Chromosome"/>
</dbReference>
<dbReference type="CDD" id="cd02208">
    <property type="entry name" value="cupin_RmlC-like"/>
    <property type="match status" value="1"/>
</dbReference>
<organism evidence="1 2">
    <name type="scientific">Tropicibacter oceani</name>
    <dbReference type="NCBI Taxonomy" id="3058420"/>
    <lineage>
        <taxon>Bacteria</taxon>
        <taxon>Pseudomonadati</taxon>
        <taxon>Pseudomonadota</taxon>
        <taxon>Alphaproteobacteria</taxon>
        <taxon>Rhodobacterales</taxon>
        <taxon>Roseobacteraceae</taxon>
        <taxon>Tropicibacter</taxon>
    </lineage>
</organism>
<dbReference type="EMBL" id="CP124616">
    <property type="protein sequence ID" value="WGW03700.1"/>
    <property type="molecule type" value="Genomic_DNA"/>
</dbReference>
<dbReference type="InterPro" id="IPR011051">
    <property type="entry name" value="RmlC_Cupin_sf"/>
</dbReference>
<evidence type="ECO:0000313" key="2">
    <source>
        <dbReference type="Proteomes" id="UP001241605"/>
    </source>
</evidence>
<dbReference type="SUPFAM" id="SSF51182">
    <property type="entry name" value="RmlC-like cupins"/>
    <property type="match status" value="1"/>
</dbReference>